<dbReference type="PANTHER" id="PTHR24198">
    <property type="entry name" value="ANKYRIN REPEAT AND PROTEIN KINASE DOMAIN-CONTAINING PROTEIN"/>
    <property type="match status" value="1"/>
</dbReference>
<sequence length="231" mass="26879">MNILNDSIKYIYNKVIPDLYIEIAGTFNDLVRKDTVDECIRHINYYPQYYNNYYRNKKNDETGFNPLVIACIWNRIDVVTALLDKKIYLNAQWGFNGKTALHIACHDGNTNIAFKLIHAGADVNIVDEFNYTPLHCCCSYNTSHSETENIAIELIQHGANFYNYINNSNLDKYLHLQLKLDKCPKVRQHIYDKYRTGLISVINDTNDNPLKLSFRTTYAVDLMNIICDFIL</sequence>
<keyword evidence="2" id="KW-0040">ANK repeat</keyword>
<reference evidence="3" key="1">
    <citation type="submission" date="2018-10" db="EMBL/GenBank/DDBJ databases">
        <title>Hidden diversity of soil giant viruses.</title>
        <authorList>
            <person name="Schulz F."/>
            <person name="Alteio L."/>
            <person name="Goudeau D."/>
            <person name="Ryan E.M."/>
            <person name="Malmstrom R.R."/>
            <person name="Blanchard J."/>
            <person name="Woyke T."/>
        </authorList>
    </citation>
    <scope>NUCLEOTIDE SEQUENCE</scope>
    <source>
        <strain evidence="3">FNV1</strain>
    </source>
</reference>
<dbReference type="InterPro" id="IPR002110">
    <property type="entry name" value="Ankyrin_rpt"/>
</dbReference>
<dbReference type="PROSITE" id="PS50297">
    <property type="entry name" value="ANK_REP_REGION"/>
    <property type="match status" value="1"/>
</dbReference>
<accession>A0A3G4ZXR1</accession>
<dbReference type="SUPFAM" id="SSF48403">
    <property type="entry name" value="Ankyrin repeat"/>
    <property type="match status" value="1"/>
</dbReference>
<dbReference type="EMBL" id="MK072170">
    <property type="protein sequence ID" value="AYV79697.1"/>
    <property type="molecule type" value="Genomic_DNA"/>
</dbReference>
<dbReference type="SMART" id="SM00248">
    <property type="entry name" value="ANK"/>
    <property type="match status" value="3"/>
</dbReference>
<organism evidence="3">
    <name type="scientific">Faunusvirus sp</name>
    <dbReference type="NCBI Taxonomy" id="2487766"/>
    <lineage>
        <taxon>Viruses</taxon>
        <taxon>Varidnaviria</taxon>
        <taxon>Bamfordvirae</taxon>
        <taxon>Nucleocytoviricota</taxon>
        <taxon>Megaviricetes</taxon>
        <taxon>Imitervirales</taxon>
        <taxon>Mimiviridae</taxon>
    </lineage>
</organism>
<evidence type="ECO:0000256" key="2">
    <source>
        <dbReference type="ARBA" id="ARBA00023043"/>
    </source>
</evidence>
<evidence type="ECO:0000256" key="1">
    <source>
        <dbReference type="ARBA" id="ARBA00022737"/>
    </source>
</evidence>
<keyword evidence="1" id="KW-0677">Repeat</keyword>
<evidence type="ECO:0000313" key="3">
    <source>
        <dbReference type="EMBL" id="AYV79697.1"/>
    </source>
</evidence>
<gene>
    <name evidence="3" type="ORF">Faunusvirus39_6</name>
</gene>
<dbReference type="Gene3D" id="1.25.40.20">
    <property type="entry name" value="Ankyrin repeat-containing domain"/>
    <property type="match status" value="1"/>
</dbReference>
<dbReference type="InterPro" id="IPR036770">
    <property type="entry name" value="Ankyrin_rpt-contain_sf"/>
</dbReference>
<protein>
    <submittedName>
        <fullName evidence="3">Ankyrin repeat domain-containing protein</fullName>
    </submittedName>
</protein>
<name>A0A3G4ZXR1_9VIRU</name>
<dbReference type="PROSITE" id="PS50088">
    <property type="entry name" value="ANK_REPEAT"/>
    <property type="match status" value="1"/>
</dbReference>
<proteinExistence type="predicted"/>
<dbReference type="PANTHER" id="PTHR24198:SF165">
    <property type="entry name" value="ANKYRIN REPEAT-CONTAINING PROTEIN-RELATED"/>
    <property type="match status" value="1"/>
</dbReference>
<dbReference type="Pfam" id="PF12796">
    <property type="entry name" value="Ank_2"/>
    <property type="match status" value="1"/>
</dbReference>